<dbReference type="PaxDb" id="3880-AES68332"/>
<name>A0A072V3R5_MEDTR</name>
<gene>
    <name evidence="5" type="ordered locus">MTR_3g006065</name>
</gene>
<protein>
    <submittedName>
        <fullName evidence="5">Paired amphipathic helix protein</fullName>
    </submittedName>
</protein>
<dbReference type="HOGENOM" id="CLU_087416_3_1_1"/>
<reference evidence="6" key="3">
    <citation type="submission" date="2015-04" db="UniProtKB">
        <authorList>
            <consortium name="EnsemblPlants"/>
        </authorList>
    </citation>
    <scope>IDENTIFICATION</scope>
    <source>
        <strain evidence="6">cv. Jemalong A17</strain>
    </source>
</reference>
<dbReference type="STRING" id="3880.A0A072V3R5"/>
<dbReference type="InterPro" id="IPR039774">
    <property type="entry name" value="Sin3-like"/>
</dbReference>
<keyword evidence="3 4" id="KW-0539">Nucleus</keyword>
<dbReference type="SUPFAM" id="SSF47762">
    <property type="entry name" value="PAH2 domain"/>
    <property type="match status" value="2"/>
</dbReference>
<dbReference type="Gene3D" id="1.20.1160.11">
    <property type="entry name" value="Paired amphipathic helix"/>
    <property type="match status" value="2"/>
</dbReference>
<evidence type="ECO:0000256" key="4">
    <source>
        <dbReference type="PROSITE-ProRule" id="PRU00810"/>
    </source>
</evidence>
<dbReference type="AlphaFoldDB" id="A0A072V3R5"/>
<dbReference type="FunFam" id="1.20.1160.11:FF:000001">
    <property type="entry name" value="Paired amphipathic helix protein Sin3"/>
    <property type="match status" value="1"/>
</dbReference>
<reference evidence="5 7" key="2">
    <citation type="journal article" date="2014" name="BMC Genomics">
        <title>An improved genome release (version Mt4.0) for the model legume Medicago truncatula.</title>
        <authorList>
            <person name="Tang H."/>
            <person name="Krishnakumar V."/>
            <person name="Bidwell S."/>
            <person name="Rosen B."/>
            <person name="Chan A."/>
            <person name="Zhou S."/>
            <person name="Gentzbittel L."/>
            <person name="Childs K.L."/>
            <person name="Yandell M."/>
            <person name="Gundlach H."/>
            <person name="Mayer K.F."/>
            <person name="Schwartz D.C."/>
            <person name="Town C.D."/>
        </authorList>
    </citation>
    <scope>GENOME REANNOTATION</scope>
    <source>
        <strain evidence="5">A17</strain>
        <strain evidence="6 7">cv. Jemalong A17</strain>
    </source>
</reference>
<dbReference type="PROSITE" id="PS51477">
    <property type="entry name" value="PAH"/>
    <property type="match status" value="2"/>
</dbReference>
<dbReference type="InterPro" id="IPR036600">
    <property type="entry name" value="PAH_sf"/>
</dbReference>
<sequence length="188" mass="21935">MKKRTRGDALALFAAVKQKSMEKYESFAQIVLDFKGENIDTRVVKLRVYELFKGHEDLILRFNTFVTTEYEIKLPSDHDNDESRRLEIKDALSFLKKVKDTFLGKNRKKYAEFLKLMKDFKACRIDTSGVAERVKDLFKGHTDLILGFNNFLPKTYGNTLRPQLDTDRSLKVYTGTPVSWTVIFKHKL</sequence>
<dbReference type="Proteomes" id="UP000002051">
    <property type="component" value="Chromosome 3"/>
</dbReference>
<evidence type="ECO:0000256" key="3">
    <source>
        <dbReference type="ARBA" id="ARBA00023242"/>
    </source>
</evidence>
<organism evidence="5 7">
    <name type="scientific">Medicago truncatula</name>
    <name type="common">Barrel medic</name>
    <name type="synonym">Medicago tribuloides</name>
    <dbReference type="NCBI Taxonomy" id="3880"/>
    <lineage>
        <taxon>Eukaryota</taxon>
        <taxon>Viridiplantae</taxon>
        <taxon>Streptophyta</taxon>
        <taxon>Embryophyta</taxon>
        <taxon>Tracheophyta</taxon>
        <taxon>Spermatophyta</taxon>
        <taxon>Magnoliopsida</taxon>
        <taxon>eudicotyledons</taxon>
        <taxon>Gunneridae</taxon>
        <taxon>Pentapetalae</taxon>
        <taxon>rosids</taxon>
        <taxon>fabids</taxon>
        <taxon>Fabales</taxon>
        <taxon>Fabaceae</taxon>
        <taxon>Papilionoideae</taxon>
        <taxon>50 kb inversion clade</taxon>
        <taxon>NPAAA clade</taxon>
        <taxon>Hologalegina</taxon>
        <taxon>IRL clade</taxon>
        <taxon>Trifolieae</taxon>
        <taxon>Medicago</taxon>
    </lineage>
</organism>
<dbReference type="eggNOG" id="KOG4204">
    <property type="taxonomic scope" value="Eukaryota"/>
</dbReference>
<reference evidence="5 7" key="1">
    <citation type="journal article" date="2011" name="Nature">
        <title>The Medicago genome provides insight into the evolution of rhizobial symbioses.</title>
        <authorList>
            <person name="Young N.D."/>
            <person name="Debelle F."/>
            <person name="Oldroyd G.E."/>
            <person name="Geurts R."/>
            <person name="Cannon S.B."/>
            <person name="Udvardi M.K."/>
            <person name="Benedito V.A."/>
            <person name="Mayer K.F."/>
            <person name="Gouzy J."/>
            <person name="Schoof H."/>
            <person name="Van de Peer Y."/>
            <person name="Proost S."/>
            <person name="Cook D.R."/>
            <person name="Meyers B.C."/>
            <person name="Spannagl M."/>
            <person name="Cheung F."/>
            <person name="De Mita S."/>
            <person name="Krishnakumar V."/>
            <person name="Gundlach H."/>
            <person name="Zhou S."/>
            <person name="Mudge J."/>
            <person name="Bharti A.K."/>
            <person name="Murray J.D."/>
            <person name="Naoumkina M.A."/>
            <person name="Rosen B."/>
            <person name="Silverstein K.A."/>
            <person name="Tang H."/>
            <person name="Rombauts S."/>
            <person name="Zhao P.X."/>
            <person name="Zhou P."/>
            <person name="Barbe V."/>
            <person name="Bardou P."/>
            <person name="Bechner M."/>
            <person name="Bellec A."/>
            <person name="Berger A."/>
            <person name="Berges H."/>
            <person name="Bidwell S."/>
            <person name="Bisseling T."/>
            <person name="Choisne N."/>
            <person name="Couloux A."/>
            <person name="Denny R."/>
            <person name="Deshpande S."/>
            <person name="Dai X."/>
            <person name="Doyle J.J."/>
            <person name="Dudez A.M."/>
            <person name="Farmer A.D."/>
            <person name="Fouteau S."/>
            <person name="Franken C."/>
            <person name="Gibelin C."/>
            <person name="Gish J."/>
            <person name="Goldstein S."/>
            <person name="Gonzalez A.J."/>
            <person name="Green P.J."/>
            <person name="Hallab A."/>
            <person name="Hartog M."/>
            <person name="Hua A."/>
            <person name="Humphray S.J."/>
            <person name="Jeong D.H."/>
            <person name="Jing Y."/>
            <person name="Jocker A."/>
            <person name="Kenton S.M."/>
            <person name="Kim D.J."/>
            <person name="Klee K."/>
            <person name="Lai H."/>
            <person name="Lang C."/>
            <person name="Lin S."/>
            <person name="Macmil S.L."/>
            <person name="Magdelenat G."/>
            <person name="Matthews L."/>
            <person name="McCorrison J."/>
            <person name="Monaghan E.L."/>
            <person name="Mun J.H."/>
            <person name="Najar F.Z."/>
            <person name="Nicholson C."/>
            <person name="Noirot C."/>
            <person name="O'Bleness M."/>
            <person name="Paule C.R."/>
            <person name="Poulain J."/>
            <person name="Prion F."/>
            <person name="Qin B."/>
            <person name="Qu C."/>
            <person name="Retzel E.F."/>
            <person name="Riddle C."/>
            <person name="Sallet E."/>
            <person name="Samain S."/>
            <person name="Samson N."/>
            <person name="Sanders I."/>
            <person name="Saurat O."/>
            <person name="Scarpelli C."/>
            <person name="Schiex T."/>
            <person name="Segurens B."/>
            <person name="Severin A.J."/>
            <person name="Sherrier D.J."/>
            <person name="Shi R."/>
            <person name="Sims S."/>
            <person name="Singer S.R."/>
            <person name="Sinharoy S."/>
            <person name="Sterck L."/>
            <person name="Viollet A."/>
            <person name="Wang B.B."/>
            <person name="Wang K."/>
            <person name="Wang M."/>
            <person name="Wang X."/>
            <person name="Warfsmann J."/>
            <person name="Weissenbach J."/>
            <person name="White D.D."/>
            <person name="White J.D."/>
            <person name="Wiley G.B."/>
            <person name="Wincker P."/>
            <person name="Xing Y."/>
            <person name="Yang L."/>
            <person name="Yao Z."/>
            <person name="Ying F."/>
            <person name="Zhai J."/>
            <person name="Zhou L."/>
            <person name="Zuber A."/>
            <person name="Denarie J."/>
            <person name="Dixon R.A."/>
            <person name="May G.D."/>
            <person name="Schwartz D.C."/>
            <person name="Rogers J."/>
            <person name="Quetier F."/>
            <person name="Town C.D."/>
            <person name="Roe B.A."/>
        </authorList>
    </citation>
    <scope>NUCLEOTIDE SEQUENCE [LARGE SCALE GENOMIC DNA]</scope>
    <source>
        <strain evidence="5">A17</strain>
        <strain evidence="6 7">cv. Jemalong A17</strain>
    </source>
</reference>
<dbReference type="Pfam" id="PF02671">
    <property type="entry name" value="PAH"/>
    <property type="match status" value="2"/>
</dbReference>
<evidence type="ECO:0000313" key="6">
    <source>
        <dbReference type="EnsemblPlants" id="KEH32790"/>
    </source>
</evidence>
<dbReference type="PANTHER" id="PTHR12346:SF0">
    <property type="entry name" value="SIN3A, ISOFORM G"/>
    <property type="match status" value="1"/>
</dbReference>
<evidence type="ECO:0000313" key="5">
    <source>
        <dbReference type="EMBL" id="KEH32790.1"/>
    </source>
</evidence>
<proteinExistence type="predicted"/>
<keyword evidence="7" id="KW-1185">Reference proteome</keyword>
<evidence type="ECO:0000313" key="7">
    <source>
        <dbReference type="Proteomes" id="UP000002051"/>
    </source>
</evidence>
<dbReference type="EnsemblPlants" id="KEH32790">
    <property type="protein sequence ID" value="KEH32790"/>
    <property type="gene ID" value="MTR_3g006065"/>
</dbReference>
<accession>A0A072V3R5</accession>
<dbReference type="EMBL" id="CM001219">
    <property type="protein sequence ID" value="KEH32790.1"/>
    <property type="molecule type" value="Genomic_DNA"/>
</dbReference>
<dbReference type="InterPro" id="IPR003822">
    <property type="entry name" value="PAH"/>
</dbReference>
<comment type="subcellular location">
    <subcellularLocation>
        <location evidence="1 4">Nucleus</location>
    </subcellularLocation>
</comment>
<dbReference type="GO" id="GO:0003714">
    <property type="term" value="F:transcription corepressor activity"/>
    <property type="evidence" value="ECO:0007669"/>
    <property type="project" value="InterPro"/>
</dbReference>
<evidence type="ECO:0000256" key="2">
    <source>
        <dbReference type="ARBA" id="ARBA00022491"/>
    </source>
</evidence>
<evidence type="ECO:0000256" key="1">
    <source>
        <dbReference type="ARBA" id="ARBA00004123"/>
    </source>
</evidence>
<dbReference type="GO" id="GO:0005634">
    <property type="term" value="C:nucleus"/>
    <property type="evidence" value="ECO:0007669"/>
    <property type="project" value="UniProtKB-SubCell"/>
</dbReference>
<keyword evidence="2" id="KW-0678">Repressor</keyword>
<dbReference type="PANTHER" id="PTHR12346">
    <property type="entry name" value="SIN3B-RELATED"/>
    <property type="match status" value="1"/>
</dbReference>